<dbReference type="PANTHER" id="PTHR30404">
    <property type="entry name" value="N-ACETYLMURAMOYL-L-ALANINE AMIDASE"/>
    <property type="match status" value="1"/>
</dbReference>
<dbReference type="GO" id="GO:0030288">
    <property type="term" value="C:outer membrane-bounded periplasmic space"/>
    <property type="evidence" value="ECO:0007669"/>
    <property type="project" value="TreeGrafter"/>
</dbReference>
<dbReference type="SMART" id="SM00287">
    <property type="entry name" value="SH3b"/>
    <property type="match status" value="2"/>
</dbReference>
<feature type="compositionally biased region" description="Low complexity" evidence="3">
    <location>
        <begin position="170"/>
        <end position="192"/>
    </location>
</feature>
<dbReference type="InterPro" id="IPR002508">
    <property type="entry name" value="MurNAc-LAA_cat"/>
</dbReference>
<feature type="region of interest" description="Disordered" evidence="3">
    <location>
        <begin position="170"/>
        <end position="197"/>
    </location>
</feature>
<dbReference type="CDD" id="cd02696">
    <property type="entry name" value="MurNAc-LAA"/>
    <property type="match status" value="1"/>
</dbReference>
<sequence length="376" mass="40293">MKYLRYLFIGIGFLLLGSFLVPSLTHANEGQSYEVYSSVLNVRSEPASDGEIIGVLSKGNKVMAFQEKHGWVQTYYGGNVAWVAKHHLIPIANTSQSSSTNTQSVTTTDSITVTANSVRLRSGPGTNYNVIGSSSAGDTYNIVETNSDWHQIKLSNGQAGWIAAWLTNTSSNSEQTSEPNNTSNNTNTTNTPKVKSGSLEGYNIVLDPGHGGKDSGAIALNGVYEKDLVSDTAVKVADQLRNAGATVIVTRNGDYFVSLDKRADISNSYQTDAFVSLHYDSYPAIGVSGVTTYFGNGSDRGLAQNIQSSLASTVSLDNRGIMQRNFSVLRGTTAPSVLIELGFISNPNDLATVQTAAYQNQVATAITDGLVDYFHR</sequence>
<dbReference type="PROSITE" id="PS51781">
    <property type="entry name" value="SH3B"/>
    <property type="match status" value="2"/>
</dbReference>
<evidence type="ECO:0000256" key="2">
    <source>
        <dbReference type="ARBA" id="ARBA00023316"/>
    </source>
</evidence>
<dbReference type="GO" id="GO:0009253">
    <property type="term" value="P:peptidoglycan catabolic process"/>
    <property type="evidence" value="ECO:0007669"/>
    <property type="project" value="InterPro"/>
</dbReference>
<dbReference type="Pfam" id="PF01520">
    <property type="entry name" value="Amidase_3"/>
    <property type="match status" value="1"/>
</dbReference>
<dbReference type="RefSeq" id="WP_149475258.1">
    <property type="nucleotide sequence ID" value="NZ_JAGGMB010000001.1"/>
</dbReference>
<dbReference type="OrthoDB" id="9806267at2"/>
<keyword evidence="1 5" id="KW-0378">Hydrolase</keyword>
<dbReference type="InterPro" id="IPR017293">
    <property type="entry name" value="N-acetylmuramoyl-L-ala_amidase"/>
</dbReference>
<proteinExistence type="predicted"/>
<dbReference type="EMBL" id="JAGGMB010000001">
    <property type="protein sequence ID" value="MBP2076334.1"/>
    <property type="molecule type" value="Genomic_DNA"/>
</dbReference>
<organism evidence="5 6">
    <name type="scientific">Oceanobacillus polygoni</name>
    <dbReference type="NCBI Taxonomy" id="1235259"/>
    <lineage>
        <taxon>Bacteria</taxon>
        <taxon>Bacillati</taxon>
        <taxon>Bacillota</taxon>
        <taxon>Bacilli</taxon>
        <taxon>Bacillales</taxon>
        <taxon>Bacillaceae</taxon>
        <taxon>Oceanobacillus</taxon>
    </lineage>
</organism>
<dbReference type="Pfam" id="PF08239">
    <property type="entry name" value="SH3_3"/>
    <property type="match status" value="2"/>
</dbReference>
<dbReference type="Gene3D" id="3.40.630.40">
    <property type="entry name" value="Zn-dependent exopeptidases"/>
    <property type="match status" value="1"/>
</dbReference>
<dbReference type="GO" id="GO:0071555">
    <property type="term" value="P:cell wall organization"/>
    <property type="evidence" value="ECO:0007669"/>
    <property type="project" value="UniProtKB-KW"/>
</dbReference>
<evidence type="ECO:0000313" key="6">
    <source>
        <dbReference type="Proteomes" id="UP001138793"/>
    </source>
</evidence>
<accession>A0A9X0YSF8</accession>
<keyword evidence="2" id="KW-0961">Cell wall biogenesis/degradation</keyword>
<evidence type="ECO:0000256" key="1">
    <source>
        <dbReference type="ARBA" id="ARBA00022801"/>
    </source>
</evidence>
<feature type="domain" description="SH3b" evidence="4">
    <location>
        <begin position="30"/>
        <end position="92"/>
    </location>
</feature>
<keyword evidence="6" id="KW-1185">Reference proteome</keyword>
<name>A0A9X0YSF8_9BACI</name>
<evidence type="ECO:0000259" key="4">
    <source>
        <dbReference type="PROSITE" id="PS51781"/>
    </source>
</evidence>
<feature type="domain" description="SH3b" evidence="4">
    <location>
        <begin position="108"/>
        <end position="170"/>
    </location>
</feature>
<dbReference type="GO" id="GO:0008745">
    <property type="term" value="F:N-acetylmuramoyl-L-alanine amidase activity"/>
    <property type="evidence" value="ECO:0007669"/>
    <property type="project" value="UniProtKB-EC"/>
</dbReference>
<dbReference type="InterPro" id="IPR050695">
    <property type="entry name" value="N-acetylmuramoyl_amidase_3"/>
</dbReference>
<dbReference type="SMART" id="SM00646">
    <property type="entry name" value="Ami_3"/>
    <property type="match status" value="1"/>
</dbReference>
<dbReference type="InterPro" id="IPR003646">
    <property type="entry name" value="SH3-like_bac-type"/>
</dbReference>
<gene>
    <name evidence="5" type="ORF">J2Z64_000545</name>
</gene>
<dbReference type="EC" id="3.5.1.28" evidence="5"/>
<dbReference type="PIRSF" id="PIRSF037846">
    <property type="entry name" value="Autolysin_YrvJ_prd"/>
    <property type="match status" value="1"/>
</dbReference>
<comment type="caution">
    <text evidence="5">The sequence shown here is derived from an EMBL/GenBank/DDBJ whole genome shotgun (WGS) entry which is preliminary data.</text>
</comment>
<dbReference type="SUPFAM" id="SSF53187">
    <property type="entry name" value="Zn-dependent exopeptidases"/>
    <property type="match status" value="1"/>
</dbReference>
<dbReference type="PANTHER" id="PTHR30404:SF0">
    <property type="entry name" value="N-ACETYLMURAMOYL-L-ALANINE AMIDASE AMIC"/>
    <property type="match status" value="1"/>
</dbReference>
<dbReference type="AlphaFoldDB" id="A0A9X0YSF8"/>
<dbReference type="Proteomes" id="UP001138793">
    <property type="component" value="Unassembled WGS sequence"/>
</dbReference>
<dbReference type="Gene3D" id="2.30.30.40">
    <property type="entry name" value="SH3 Domains"/>
    <property type="match status" value="2"/>
</dbReference>
<reference evidence="5" key="1">
    <citation type="submission" date="2021-03" db="EMBL/GenBank/DDBJ databases">
        <title>Genomic Encyclopedia of Type Strains, Phase IV (KMG-IV): sequencing the most valuable type-strain genomes for metagenomic binning, comparative biology and taxonomic classification.</title>
        <authorList>
            <person name="Goeker M."/>
        </authorList>
    </citation>
    <scope>NUCLEOTIDE SEQUENCE</scope>
    <source>
        <strain evidence="5">DSM 107338</strain>
    </source>
</reference>
<protein>
    <submittedName>
        <fullName evidence="5">N-acetylmuramoyl-L-alanine amidase</fullName>
        <ecNumber evidence="5">3.5.1.28</ecNumber>
    </submittedName>
</protein>
<evidence type="ECO:0000313" key="5">
    <source>
        <dbReference type="EMBL" id="MBP2076334.1"/>
    </source>
</evidence>
<evidence type="ECO:0000256" key="3">
    <source>
        <dbReference type="SAM" id="MobiDB-lite"/>
    </source>
</evidence>